<dbReference type="PRINTS" id="PR00082">
    <property type="entry name" value="GLFDHDRGNASE"/>
</dbReference>
<dbReference type="SMART" id="SM00839">
    <property type="entry name" value="ELFV_dehydrog"/>
    <property type="match status" value="1"/>
</dbReference>
<dbReference type="InterPro" id="IPR006095">
    <property type="entry name" value="Glu/Leu/Phe/Val/Trp_DH"/>
</dbReference>
<dbReference type="Gene3D" id="3.40.50.10860">
    <property type="entry name" value="Leucine Dehydrogenase, chain A, domain 1"/>
    <property type="match status" value="1"/>
</dbReference>
<feature type="site" description="Important for catalysis" evidence="6">
    <location>
        <position position="143"/>
    </location>
</feature>
<dbReference type="SUPFAM" id="SSF51735">
    <property type="entry name" value="NAD(P)-binding Rossmann-fold domains"/>
    <property type="match status" value="1"/>
</dbReference>
<evidence type="ECO:0000256" key="7">
    <source>
        <dbReference type="RuleBase" id="RU004417"/>
    </source>
</evidence>
<keyword evidence="2 3" id="KW-0560">Oxidoreductase</keyword>
<feature type="domain" description="Glutamate/phenylalanine/leucine/valine/L-tryptophan dehydrogenase C-terminal" evidence="8">
    <location>
        <begin position="180"/>
        <end position="423"/>
    </location>
</feature>
<evidence type="ECO:0000256" key="5">
    <source>
        <dbReference type="PIRSR" id="PIRSR000185-2"/>
    </source>
</evidence>
<sequence length="425" mass="46247">MPSFLDHTRTYVAKAASALNLGSDALAFLEKPKNRIAFEIPLPMESGRTRVFKAWRVQHNDARGPYKGGIRYHPASTVDEVEALASLMTWKTSLVAIPFGGAKGAVTVDPKELSPKELEAVSRSYVRRIADSIGPKKDIPAPDVGTSPQVMAWMVDEYSKIAGHFEPTAFTGKPVEIGGSFGRDTATGFGGAVVLREYLRTRDSKLPATGDKPTVAIQGFGAVGSAIARLLFKEGYRVVALSDSRGAIFSVSGIDVEETVRTQEERGRVNQRLCSLEEAGGAACKVISNQELLELDVDFLIPAALEDVITAENAGRMKARVILELANGPTTPEAEAILSANGIAVLPDILANSGGVVGSYFEWVQSLARFYWEEEEVFSRMEKILANAFRNILALKEEREITWREAAYLQAVGRVADAMRLRGWV</sequence>
<organism evidence="9 10">
    <name type="scientific">Candidatus Sungiibacteriota bacterium</name>
    <dbReference type="NCBI Taxonomy" id="2750080"/>
    <lineage>
        <taxon>Bacteria</taxon>
        <taxon>Candidatus Sungiibacteriota</taxon>
    </lineage>
</organism>
<keyword evidence="5" id="KW-0547">Nucleotide-binding</keyword>
<dbReference type="AlphaFoldDB" id="A0A932YWU1"/>
<feature type="binding site" evidence="5">
    <location>
        <position position="67"/>
    </location>
    <ligand>
        <name>substrate</name>
    </ligand>
</feature>
<dbReference type="GO" id="GO:0000166">
    <property type="term" value="F:nucleotide binding"/>
    <property type="evidence" value="ECO:0007669"/>
    <property type="project" value="UniProtKB-KW"/>
</dbReference>
<comment type="caution">
    <text evidence="9">The sequence shown here is derived from an EMBL/GenBank/DDBJ whole genome shotgun (WGS) entry which is preliminary data.</text>
</comment>
<evidence type="ECO:0000256" key="4">
    <source>
        <dbReference type="PIRSR" id="PIRSR000185-1"/>
    </source>
</evidence>
<keyword evidence="5" id="KW-0520">NAD</keyword>
<comment type="similarity">
    <text evidence="1 3 7">Belongs to the Glu/Leu/Phe/Val dehydrogenases family.</text>
</comment>
<name>A0A932YWU1_9BACT</name>
<evidence type="ECO:0000259" key="8">
    <source>
        <dbReference type="SMART" id="SM00839"/>
    </source>
</evidence>
<feature type="binding site" evidence="5">
    <location>
        <position position="359"/>
    </location>
    <ligand>
        <name>substrate</name>
    </ligand>
</feature>
<gene>
    <name evidence="9" type="ORF">HY473_02345</name>
</gene>
<dbReference type="Gene3D" id="3.40.50.720">
    <property type="entry name" value="NAD(P)-binding Rossmann-like Domain"/>
    <property type="match status" value="1"/>
</dbReference>
<dbReference type="GO" id="GO:0004352">
    <property type="term" value="F:glutamate dehydrogenase (NAD+) activity"/>
    <property type="evidence" value="ECO:0007669"/>
    <property type="project" value="TreeGrafter"/>
</dbReference>
<protein>
    <recommendedName>
        <fullName evidence="3">Glutamate dehydrogenase</fullName>
    </recommendedName>
</protein>
<feature type="binding site" evidence="5">
    <location>
        <position position="187"/>
    </location>
    <ligand>
        <name>NAD(+)</name>
        <dbReference type="ChEBI" id="CHEBI:57540"/>
    </ligand>
</feature>
<dbReference type="GO" id="GO:0006538">
    <property type="term" value="P:L-glutamate catabolic process"/>
    <property type="evidence" value="ECO:0007669"/>
    <property type="project" value="TreeGrafter"/>
</dbReference>
<evidence type="ECO:0000256" key="1">
    <source>
        <dbReference type="ARBA" id="ARBA00006382"/>
    </source>
</evidence>
<dbReference type="InterPro" id="IPR006096">
    <property type="entry name" value="Glu/Leu/Phe/Val/Trp_DH_C"/>
</dbReference>
<dbReference type="Pfam" id="PF00208">
    <property type="entry name" value="ELFV_dehydrog"/>
    <property type="match status" value="1"/>
</dbReference>
<dbReference type="InterPro" id="IPR006097">
    <property type="entry name" value="Glu/Leu/Phe/Val/Trp_DH_dimer"/>
</dbReference>
<dbReference type="Pfam" id="PF02812">
    <property type="entry name" value="ELFV_dehydrog_N"/>
    <property type="match status" value="1"/>
</dbReference>
<evidence type="ECO:0000313" key="9">
    <source>
        <dbReference type="EMBL" id="MBI4132901.1"/>
    </source>
</evidence>
<dbReference type="Proteomes" id="UP000756703">
    <property type="component" value="Unassembled WGS sequence"/>
</dbReference>
<dbReference type="PANTHER" id="PTHR11606">
    <property type="entry name" value="GLUTAMATE DEHYDROGENASE"/>
    <property type="match status" value="1"/>
</dbReference>
<dbReference type="PIRSF" id="PIRSF000185">
    <property type="entry name" value="Glu_DH"/>
    <property type="match status" value="1"/>
</dbReference>
<dbReference type="PANTHER" id="PTHR11606:SF13">
    <property type="entry name" value="GLUTAMATE DEHYDROGENASE 1, MITOCHONDRIAL"/>
    <property type="match status" value="1"/>
</dbReference>
<dbReference type="InterPro" id="IPR033922">
    <property type="entry name" value="NAD_bind_Glu_DH"/>
</dbReference>
<evidence type="ECO:0000256" key="2">
    <source>
        <dbReference type="ARBA" id="ARBA00023002"/>
    </source>
</evidence>
<dbReference type="SUPFAM" id="SSF53223">
    <property type="entry name" value="Aminoacid dehydrogenase-like, N-terminal domain"/>
    <property type="match status" value="1"/>
</dbReference>
<evidence type="ECO:0000313" key="10">
    <source>
        <dbReference type="Proteomes" id="UP000756703"/>
    </source>
</evidence>
<dbReference type="CDD" id="cd01076">
    <property type="entry name" value="NAD_bind_1_Glu_DH"/>
    <property type="match status" value="1"/>
</dbReference>
<feature type="active site" description="Proton donor" evidence="4">
    <location>
        <position position="103"/>
    </location>
</feature>
<feature type="binding site" evidence="5">
    <location>
        <position position="91"/>
    </location>
    <ligand>
        <name>substrate</name>
    </ligand>
</feature>
<dbReference type="InterPro" id="IPR046346">
    <property type="entry name" value="Aminoacid_DH-like_N_sf"/>
</dbReference>
<proteinExistence type="inferred from homology"/>
<accession>A0A932YWU1</accession>
<evidence type="ECO:0000256" key="3">
    <source>
        <dbReference type="PIRNR" id="PIRNR000185"/>
    </source>
</evidence>
<dbReference type="EMBL" id="JACQMI010000015">
    <property type="protein sequence ID" value="MBI4132901.1"/>
    <property type="molecule type" value="Genomic_DNA"/>
</dbReference>
<dbReference type="InterPro" id="IPR036291">
    <property type="entry name" value="NAD(P)-bd_dom_sf"/>
</dbReference>
<evidence type="ECO:0000256" key="6">
    <source>
        <dbReference type="PIRSR" id="PIRSR000185-3"/>
    </source>
</evidence>
<dbReference type="InterPro" id="IPR014362">
    <property type="entry name" value="Glu_DH"/>
</dbReference>
<reference evidence="9" key="1">
    <citation type="submission" date="2020-07" db="EMBL/GenBank/DDBJ databases">
        <title>Huge and variable diversity of episymbiotic CPR bacteria and DPANN archaea in groundwater ecosystems.</title>
        <authorList>
            <person name="He C.Y."/>
            <person name="Keren R."/>
            <person name="Whittaker M."/>
            <person name="Farag I.F."/>
            <person name="Doudna J."/>
            <person name="Cate J.H.D."/>
            <person name="Banfield J.F."/>
        </authorList>
    </citation>
    <scope>NUCLEOTIDE SEQUENCE</scope>
    <source>
        <strain evidence="9">NC_groundwater_1225_Ag_S-0.1um_56_177</strain>
    </source>
</reference>